<comment type="caution">
    <text evidence="1">The sequence shown here is derived from an EMBL/GenBank/DDBJ whole genome shotgun (WGS) entry which is preliminary data.</text>
</comment>
<dbReference type="OrthoDB" id="67700at2759"/>
<dbReference type="PANTHER" id="PTHR31425:SF36">
    <property type="entry name" value="PROTEIN QUIRKY"/>
    <property type="match status" value="1"/>
</dbReference>
<dbReference type="Gramene" id="OE9A006907T1">
    <property type="protein sequence ID" value="OE9A006907C1"/>
    <property type="gene ID" value="OE9A006907"/>
</dbReference>
<reference evidence="1 2" key="1">
    <citation type="submission" date="2019-12" db="EMBL/GenBank/DDBJ databases">
        <authorList>
            <person name="Alioto T."/>
            <person name="Alioto T."/>
            <person name="Gomez Garrido J."/>
        </authorList>
    </citation>
    <scope>NUCLEOTIDE SEQUENCE [LARGE SCALE GENOMIC DNA]</scope>
</reference>
<sequence length="165" mass="18277">MVIGPTTEGIPVLGFSPEVRRMQRGAERAKILRRPANGDYSLRIISEKFAGDTSERIAAYDLVEHMQYLFIRIVKACELAQNENPSVKIRTSGHIVQSKSAMNRPGDSSVCFDLSDVPVRDPSDSPLASQWYHLEGGAVCDPNREIFGDLQLSIWIGTQANDAFP</sequence>
<proteinExistence type="predicted"/>
<evidence type="ECO:0000313" key="2">
    <source>
        <dbReference type="Proteomes" id="UP000594638"/>
    </source>
</evidence>
<gene>
    <name evidence="1" type="ORF">OLEA9_A006907</name>
</gene>
<dbReference type="EMBL" id="CACTIH010005712">
    <property type="protein sequence ID" value="CAA3000807.1"/>
    <property type="molecule type" value="Genomic_DNA"/>
</dbReference>
<keyword evidence="2" id="KW-1185">Reference proteome</keyword>
<accession>A0A8S0T782</accession>
<dbReference type="InterPro" id="IPR047259">
    <property type="entry name" value="QUIRKY-like"/>
</dbReference>
<dbReference type="AlphaFoldDB" id="A0A8S0T782"/>
<evidence type="ECO:0000313" key="1">
    <source>
        <dbReference type="EMBL" id="CAA3000807.1"/>
    </source>
</evidence>
<name>A0A8S0T782_OLEEU</name>
<dbReference type="PANTHER" id="PTHR31425">
    <property type="entry name" value="PHOSPHORIBOSYLANTHRANILATE TRANSFERASE ISOFORM 1"/>
    <property type="match status" value="1"/>
</dbReference>
<organism evidence="1 2">
    <name type="scientific">Olea europaea subsp. europaea</name>
    <dbReference type="NCBI Taxonomy" id="158383"/>
    <lineage>
        <taxon>Eukaryota</taxon>
        <taxon>Viridiplantae</taxon>
        <taxon>Streptophyta</taxon>
        <taxon>Embryophyta</taxon>
        <taxon>Tracheophyta</taxon>
        <taxon>Spermatophyta</taxon>
        <taxon>Magnoliopsida</taxon>
        <taxon>eudicotyledons</taxon>
        <taxon>Gunneridae</taxon>
        <taxon>Pentapetalae</taxon>
        <taxon>asterids</taxon>
        <taxon>lamiids</taxon>
        <taxon>Lamiales</taxon>
        <taxon>Oleaceae</taxon>
        <taxon>Oleeae</taxon>
        <taxon>Olea</taxon>
    </lineage>
</organism>
<dbReference type="Proteomes" id="UP000594638">
    <property type="component" value="Unassembled WGS sequence"/>
</dbReference>
<protein>
    <submittedName>
        <fullName evidence="1">QUIRKY</fullName>
    </submittedName>
</protein>